<reference evidence="5" key="1">
    <citation type="submission" date="2024-03" db="EMBL/GenBank/DDBJ databases">
        <title>WGS assembly of Saponaria officinalis var. Norfolk2.</title>
        <authorList>
            <person name="Jenkins J."/>
            <person name="Shu S."/>
            <person name="Grimwood J."/>
            <person name="Barry K."/>
            <person name="Goodstein D."/>
            <person name="Schmutz J."/>
            <person name="Leebens-Mack J."/>
            <person name="Osbourn A."/>
        </authorList>
    </citation>
    <scope>NUCLEOTIDE SEQUENCE [LARGE SCALE GENOMIC DNA]</scope>
    <source>
        <strain evidence="5">JIC</strain>
    </source>
</reference>
<dbReference type="GO" id="GO:0003677">
    <property type="term" value="F:DNA binding"/>
    <property type="evidence" value="ECO:0007669"/>
    <property type="project" value="UniProtKB-KW"/>
</dbReference>
<dbReference type="AlphaFoldDB" id="A0AAW1GY63"/>
<dbReference type="InterPro" id="IPR012340">
    <property type="entry name" value="NA-bd_OB-fold"/>
</dbReference>
<feature type="domain" description="Replication factor A C-terminal" evidence="3">
    <location>
        <begin position="278"/>
        <end position="360"/>
    </location>
</feature>
<dbReference type="Pfam" id="PF16900">
    <property type="entry name" value="REPA_OB_2"/>
    <property type="match status" value="1"/>
</dbReference>
<keyword evidence="1" id="KW-0238">DNA-binding</keyword>
<evidence type="ECO:0000259" key="4">
    <source>
        <dbReference type="Pfam" id="PF16900"/>
    </source>
</evidence>
<dbReference type="InterPro" id="IPR013955">
    <property type="entry name" value="Rep_factor-A_C"/>
</dbReference>
<dbReference type="PANTHER" id="PTHR47165:SF4">
    <property type="entry name" value="OS03G0429900 PROTEIN"/>
    <property type="match status" value="1"/>
</dbReference>
<feature type="compositionally biased region" description="Polar residues" evidence="2">
    <location>
        <begin position="385"/>
        <end position="397"/>
    </location>
</feature>
<comment type="caution">
    <text evidence="5">The sequence shown here is derived from an EMBL/GenBank/DDBJ whole genome shotgun (WGS) entry which is preliminary data.</text>
</comment>
<evidence type="ECO:0000259" key="3">
    <source>
        <dbReference type="Pfam" id="PF08646"/>
    </source>
</evidence>
<dbReference type="PANTHER" id="PTHR47165">
    <property type="entry name" value="OS03G0429900 PROTEIN"/>
    <property type="match status" value="1"/>
</dbReference>
<dbReference type="Gene3D" id="2.40.50.140">
    <property type="entry name" value="Nucleic acid-binding proteins"/>
    <property type="match status" value="3"/>
</dbReference>
<dbReference type="EMBL" id="JBDFQZ010000013">
    <property type="protein sequence ID" value="KAK9667764.1"/>
    <property type="molecule type" value="Genomic_DNA"/>
</dbReference>
<evidence type="ECO:0000256" key="2">
    <source>
        <dbReference type="SAM" id="MobiDB-lite"/>
    </source>
</evidence>
<evidence type="ECO:0000256" key="1">
    <source>
        <dbReference type="ARBA" id="ARBA00023125"/>
    </source>
</evidence>
<name>A0AAW1GY63_SAPOF</name>
<gene>
    <name evidence="5" type="ORF">RND81_13G009900</name>
</gene>
<feature type="domain" description="Replication protein A OB" evidence="4">
    <location>
        <begin position="91"/>
        <end position="186"/>
    </location>
</feature>
<dbReference type="InterPro" id="IPR031657">
    <property type="entry name" value="REPA_OB_2"/>
</dbReference>
<feature type="region of interest" description="Disordered" evidence="2">
    <location>
        <begin position="384"/>
        <end position="463"/>
    </location>
</feature>
<evidence type="ECO:0000313" key="5">
    <source>
        <dbReference type="EMBL" id="KAK9667764.1"/>
    </source>
</evidence>
<evidence type="ECO:0000313" key="6">
    <source>
        <dbReference type="Proteomes" id="UP001443914"/>
    </source>
</evidence>
<accession>A0AAW1GY63</accession>
<protein>
    <submittedName>
        <fullName evidence="5">Uncharacterized protein</fullName>
    </submittedName>
</protein>
<dbReference type="Proteomes" id="UP001443914">
    <property type="component" value="Unassembled WGS sequence"/>
</dbReference>
<sequence>MVLEDEKGNRIHGALFGDQIEGYKEAIVYNGVYEIANAPLKPSVEQYKSHVAEVNYQMTFGRQTVIQSMEEGSEPTSPEYRSIALIPKASSPDEKFDVLGFVLYIEDSARRITSVRNRELVVREVVITDHSTAQPLTISAWNDLASNECRELSNWSEKFMLVGFTALRASNYKGFSLTTTMSTTFIYEPKGDRAKALAEWGSGHQQVLRDRQARVLEVRDPRQVTQLTTIEALKQKKAHNTLQEERHRLRVVIPNVAMDKVHAYLGYSNCGRSADVPAGHTYTCTNCSAKDCVSSPRVTFNCEASDGTGKLSLTFFTTDCEKLLKMSAPEIFKIKHSDDMQAFEALHTLLNNTHVLIEVRPQKALSINNVLQWVLKKIVVDDGESGSNSEVKLNSPAQKEADIQGLTAATVDADKSVDADKPGTSASPGPKKTQQEDPILSNKLENPAENKSIGNLKYATDEA</sequence>
<keyword evidence="6" id="KW-1185">Reference proteome</keyword>
<proteinExistence type="predicted"/>
<feature type="compositionally biased region" description="Basic and acidic residues" evidence="2">
    <location>
        <begin position="412"/>
        <end position="421"/>
    </location>
</feature>
<dbReference type="Pfam" id="PF08646">
    <property type="entry name" value="Rep_fac-A_C"/>
    <property type="match status" value="1"/>
</dbReference>
<dbReference type="SUPFAM" id="SSF50249">
    <property type="entry name" value="Nucleic acid-binding proteins"/>
    <property type="match status" value="3"/>
</dbReference>
<organism evidence="5 6">
    <name type="scientific">Saponaria officinalis</name>
    <name type="common">Common soapwort</name>
    <name type="synonym">Lychnis saponaria</name>
    <dbReference type="NCBI Taxonomy" id="3572"/>
    <lineage>
        <taxon>Eukaryota</taxon>
        <taxon>Viridiplantae</taxon>
        <taxon>Streptophyta</taxon>
        <taxon>Embryophyta</taxon>
        <taxon>Tracheophyta</taxon>
        <taxon>Spermatophyta</taxon>
        <taxon>Magnoliopsida</taxon>
        <taxon>eudicotyledons</taxon>
        <taxon>Gunneridae</taxon>
        <taxon>Pentapetalae</taxon>
        <taxon>Caryophyllales</taxon>
        <taxon>Caryophyllaceae</taxon>
        <taxon>Caryophylleae</taxon>
        <taxon>Saponaria</taxon>
    </lineage>
</organism>